<comment type="caution">
    <text evidence="15">The sequence shown here is derived from an EMBL/GenBank/DDBJ whole genome shotgun (WGS) entry which is preliminary data.</text>
</comment>
<evidence type="ECO:0000256" key="9">
    <source>
        <dbReference type="ARBA" id="ARBA00023295"/>
    </source>
</evidence>
<dbReference type="GO" id="GO:0030245">
    <property type="term" value="P:cellulose catabolic process"/>
    <property type="evidence" value="ECO:0007669"/>
    <property type="project" value="UniProtKB-KW"/>
</dbReference>
<dbReference type="EMBL" id="MU863667">
    <property type="protein sequence ID" value="KAK4097815.1"/>
    <property type="molecule type" value="Genomic_DNA"/>
</dbReference>
<dbReference type="EC" id="3.2.1.-" evidence="11"/>
<keyword evidence="4 11" id="KW-0378">Hydrolase</keyword>
<name>A0AAN6PTS7_9PEZI</name>
<keyword evidence="9 11" id="KW-0326">Glycosidase</keyword>
<evidence type="ECO:0000256" key="6">
    <source>
        <dbReference type="ARBA" id="ARBA00023157"/>
    </source>
</evidence>
<evidence type="ECO:0000256" key="3">
    <source>
        <dbReference type="ARBA" id="ARBA00022729"/>
    </source>
</evidence>
<evidence type="ECO:0000313" key="16">
    <source>
        <dbReference type="Proteomes" id="UP001305647"/>
    </source>
</evidence>
<dbReference type="CDD" id="cd07999">
    <property type="entry name" value="GH7_CBH_EG"/>
    <property type="match status" value="1"/>
</dbReference>
<dbReference type="Pfam" id="PF00734">
    <property type="entry name" value="CBM_1"/>
    <property type="match status" value="1"/>
</dbReference>
<dbReference type="SUPFAM" id="SSF57180">
    <property type="entry name" value="Cellulose-binding domain"/>
    <property type="match status" value="1"/>
</dbReference>
<feature type="chain" id="PRO_5042921149" description="Glucanase" evidence="13">
    <location>
        <begin position="18"/>
        <end position="543"/>
    </location>
</feature>
<keyword evidence="5 11" id="KW-0136">Cellulose degradation</keyword>
<evidence type="ECO:0000256" key="12">
    <source>
        <dbReference type="SAM" id="MobiDB-lite"/>
    </source>
</evidence>
<comment type="similarity">
    <text evidence="2 11">Belongs to the glycosyl hydrolase 7 (cellulase C) family.</text>
</comment>
<keyword evidence="7" id="KW-0325">Glycoprotein</keyword>
<dbReference type="GO" id="GO:0005576">
    <property type="term" value="C:extracellular region"/>
    <property type="evidence" value="ECO:0007669"/>
    <property type="project" value="InterPro"/>
</dbReference>
<feature type="region of interest" description="Disordered" evidence="12">
    <location>
        <begin position="453"/>
        <end position="511"/>
    </location>
</feature>
<dbReference type="GO" id="GO:0030248">
    <property type="term" value="F:cellulose binding"/>
    <property type="evidence" value="ECO:0007669"/>
    <property type="project" value="InterPro"/>
</dbReference>
<dbReference type="PROSITE" id="PS00562">
    <property type="entry name" value="CBM1_1"/>
    <property type="match status" value="1"/>
</dbReference>
<gene>
    <name evidence="15" type="ORF">N658DRAFT_433296</name>
</gene>
<dbReference type="FunFam" id="2.70.100.10:FF:000001">
    <property type="entry name" value="Glucanase"/>
    <property type="match status" value="1"/>
</dbReference>
<accession>A0AAN6PTS7</accession>
<keyword evidence="8" id="KW-0119">Carbohydrate metabolism</keyword>
<dbReference type="PROSITE" id="PS51164">
    <property type="entry name" value="CBM1_2"/>
    <property type="match status" value="1"/>
</dbReference>
<dbReference type="SUPFAM" id="SSF49899">
    <property type="entry name" value="Concanavalin A-like lectins/glucanases"/>
    <property type="match status" value="1"/>
</dbReference>
<dbReference type="SMART" id="SM00236">
    <property type="entry name" value="fCBD"/>
    <property type="match status" value="1"/>
</dbReference>
<evidence type="ECO:0000256" key="1">
    <source>
        <dbReference type="ARBA" id="ARBA00001641"/>
    </source>
</evidence>
<evidence type="ECO:0000313" key="15">
    <source>
        <dbReference type="EMBL" id="KAK4097815.1"/>
    </source>
</evidence>
<dbReference type="AlphaFoldDB" id="A0AAN6PTS7"/>
<dbReference type="InterPro" id="IPR013320">
    <property type="entry name" value="ConA-like_dom_sf"/>
</dbReference>
<dbReference type="InterPro" id="IPR000254">
    <property type="entry name" value="CBD"/>
</dbReference>
<dbReference type="PANTHER" id="PTHR33753:SF2">
    <property type="entry name" value="GLYCOSIDE HYDROLASE FAMILY 7 PROTEIN"/>
    <property type="match status" value="1"/>
</dbReference>
<dbReference type="Proteomes" id="UP001305647">
    <property type="component" value="Unassembled WGS sequence"/>
</dbReference>
<keyword evidence="16" id="KW-1185">Reference proteome</keyword>
<organism evidence="15 16">
    <name type="scientific">Parathielavia hyrcaniae</name>
    <dbReference type="NCBI Taxonomy" id="113614"/>
    <lineage>
        <taxon>Eukaryota</taxon>
        <taxon>Fungi</taxon>
        <taxon>Dikarya</taxon>
        <taxon>Ascomycota</taxon>
        <taxon>Pezizomycotina</taxon>
        <taxon>Sordariomycetes</taxon>
        <taxon>Sordariomycetidae</taxon>
        <taxon>Sordariales</taxon>
        <taxon>Chaetomiaceae</taxon>
        <taxon>Parathielavia</taxon>
    </lineage>
</organism>
<dbReference type="GO" id="GO:0016162">
    <property type="term" value="F:cellulose 1,4-beta-cellobiosidase activity"/>
    <property type="evidence" value="ECO:0007669"/>
    <property type="project" value="UniProtKB-EC"/>
</dbReference>
<proteinExistence type="inferred from homology"/>
<comment type="catalytic activity">
    <reaction evidence="1">
        <text>Hydrolysis of (1-&gt;4)-beta-D-glucosidic linkages in cellulose and cellotetraose, releasing cellobiose from the non-reducing ends of the chains.</text>
        <dbReference type="EC" id="3.2.1.91"/>
    </reaction>
</comment>
<evidence type="ECO:0000256" key="2">
    <source>
        <dbReference type="ARBA" id="ARBA00006044"/>
    </source>
</evidence>
<evidence type="ECO:0000256" key="4">
    <source>
        <dbReference type="ARBA" id="ARBA00022801"/>
    </source>
</evidence>
<feature type="compositionally biased region" description="Polar residues" evidence="12">
    <location>
        <begin position="501"/>
        <end position="511"/>
    </location>
</feature>
<evidence type="ECO:0000256" key="7">
    <source>
        <dbReference type="ARBA" id="ARBA00023180"/>
    </source>
</evidence>
<feature type="compositionally biased region" description="Low complexity" evidence="12">
    <location>
        <begin position="463"/>
        <end position="500"/>
    </location>
</feature>
<evidence type="ECO:0000256" key="11">
    <source>
        <dbReference type="RuleBase" id="RU361164"/>
    </source>
</evidence>
<evidence type="ECO:0000256" key="13">
    <source>
        <dbReference type="SAM" id="SignalP"/>
    </source>
</evidence>
<dbReference type="InterPro" id="IPR035971">
    <property type="entry name" value="CBD_sf"/>
</dbReference>
<sequence length="543" mass="57752">MYAKFAALAALVASATAQNVCTTTAENHPSLTWQRCSAGNVCTNVQGSVVLDSNWRWTHRTSDTTNCYSGNVWDSTICTNGVECASKCCVEGADYAGTYGITTSGNSLNLKFVTKHQHGTNVGSRTYLMESPTKYQMFELLGNEFTFDVDVSNIGCGLNGALYFVTMDADGGLAKYSGNKAGAKYGTGYCDSQCPRDIKWINGEANVVGWSGSTNDPNAGFGSYGACCDEMDIWEANNMATAYTPHPCTQLGQTRCEGDGCGGTYSSDRYGGYCDPDGCDFNPYRQGNKTFYGLGSGMTVDTSKKMTVVTQFYKNAAGELSDIKRFYVQDGVIIPNSESTIPGVPGNSITAEYCDVQKSVFQDPTDFQDKGGMVQMGKALAMGNVLVMSIWDDHAANMLWLDSTYPVDAAGRPGAERGACATTSGVPAEVEAQVPNSNVIFSNIKFGPIGSTVNGLPGGGGPSSSSTIRTSTTSTRSSTSSTSIRTSTTTTSTSTRTTTSQGGQQTATAQRWGQCGGNGWTGPTVCQSPWTCTRLNDWYYQCL</sequence>
<evidence type="ECO:0000256" key="5">
    <source>
        <dbReference type="ARBA" id="ARBA00023001"/>
    </source>
</evidence>
<dbReference type="InterPro" id="IPR037019">
    <property type="entry name" value="Glyco_hydro_7_sf"/>
</dbReference>
<keyword evidence="6" id="KW-1015">Disulfide bond</keyword>
<reference evidence="15" key="1">
    <citation type="journal article" date="2023" name="Mol. Phylogenet. Evol.">
        <title>Genome-scale phylogeny and comparative genomics of the fungal order Sordariales.</title>
        <authorList>
            <person name="Hensen N."/>
            <person name="Bonometti L."/>
            <person name="Westerberg I."/>
            <person name="Brannstrom I.O."/>
            <person name="Guillou S."/>
            <person name="Cros-Aarteil S."/>
            <person name="Calhoun S."/>
            <person name="Haridas S."/>
            <person name="Kuo A."/>
            <person name="Mondo S."/>
            <person name="Pangilinan J."/>
            <person name="Riley R."/>
            <person name="LaButti K."/>
            <person name="Andreopoulos B."/>
            <person name="Lipzen A."/>
            <person name="Chen C."/>
            <person name="Yan M."/>
            <person name="Daum C."/>
            <person name="Ng V."/>
            <person name="Clum A."/>
            <person name="Steindorff A."/>
            <person name="Ohm R.A."/>
            <person name="Martin F."/>
            <person name="Silar P."/>
            <person name="Natvig D.O."/>
            <person name="Lalanne C."/>
            <person name="Gautier V."/>
            <person name="Ament-Velasquez S.L."/>
            <person name="Kruys A."/>
            <person name="Hutchinson M.I."/>
            <person name="Powell A.J."/>
            <person name="Barry K."/>
            <person name="Miller A.N."/>
            <person name="Grigoriev I.V."/>
            <person name="Debuchy R."/>
            <person name="Gladieux P."/>
            <person name="Hiltunen Thoren M."/>
            <person name="Johannesson H."/>
        </authorList>
    </citation>
    <scope>NUCLEOTIDE SEQUENCE</scope>
    <source>
        <strain evidence="15">CBS 757.83</strain>
    </source>
</reference>
<evidence type="ECO:0000256" key="10">
    <source>
        <dbReference type="ARBA" id="ARBA00023326"/>
    </source>
</evidence>
<feature type="signal peptide" evidence="13">
    <location>
        <begin position="1"/>
        <end position="17"/>
    </location>
</feature>
<protein>
    <recommendedName>
        <fullName evidence="11">Glucanase</fullName>
        <ecNumber evidence="11">3.2.1.-</ecNumber>
    </recommendedName>
</protein>
<dbReference type="Pfam" id="PF00840">
    <property type="entry name" value="Glyco_hydro_7"/>
    <property type="match status" value="1"/>
</dbReference>
<keyword evidence="3 13" id="KW-0732">Signal</keyword>
<keyword evidence="10 11" id="KW-0624">Polysaccharide degradation</keyword>
<evidence type="ECO:0000259" key="14">
    <source>
        <dbReference type="PROSITE" id="PS51164"/>
    </source>
</evidence>
<evidence type="ECO:0000256" key="8">
    <source>
        <dbReference type="ARBA" id="ARBA00023277"/>
    </source>
</evidence>
<dbReference type="PANTHER" id="PTHR33753">
    <property type="entry name" value="1,4-BETA-D-GLUCAN CELLOBIOHYDROLASE B"/>
    <property type="match status" value="1"/>
</dbReference>
<dbReference type="PRINTS" id="PR00734">
    <property type="entry name" value="GLHYDRLASE7"/>
</dbReference>
<dbReference type="Gene3D" id="2.70.100.10">
    <property type="entry name" value="Glycoside hydrolase, family 7, domain"/>
    <property type="match status" value="1"/>
</dbReference>
<dbReference type="InterPro" id="IPR001722">
    <property type="entry name" value="Glyco_hydro_7"/>
</dbReference>
<reference evidence="15" key="2">
    <citation type="submission" date="2023-05" db="EMBL/GenBank/DDBJ databases">
        <authorList>
            <consortium name="Lawrence Berkeley National Laboratory"/>
            <person name="Steindorff A."/>
            <person name="Hensen N."/>
            <person name="Bonometti L."/>
            <person name="Westerberg I."/>
            <person name="Brannstrom I.O."/>
            <person name="Guillou S."/>
            <person name="Cros-Aarteil S."/>
            <person name="Calhoun S."/>
            <person name="Haridas S."/>
            <person name="Kuo A."/>
            <person name="Mondo S."/>
            <person name="Pangilinan J."/>
            <person name="Riley R."/>
            <person name="Labutti K."/>
            <person name="Andreopoulos B."/>
            <person name="Lipzen A."/>
            <person name="Chen C."/>
            <person name="Yanf M."/>
            <person name="Daum C."/>
            <person name="Ng V."/>
            <person name="Clum A."/>
            <person name="Ohm R."/>
            <person name="Martin F."/>
            <person name="Silar P."/>
            <person name="Natvig D."/>
            <person name="Lalanne C."/>
            <person name="Gautier V."/>
            <person name="Ament-Velasquez S.L."/>
            <person name="Kruys A."/>
            <person name="Hutchinson M.I."/>
            <person name="Powell A.J."/>
            <person name="Barry K."/>
            <person name="Miller A.N."/>
            <person name="Grigoriev I.V."/>
            <person name="Debuchy R."/>
            <person name="Gladieux P."/>
            <person name="Thoren M.H."/>
            <person name="Johannesson H."/>
        </authorList>
    </citation>
    <scope>NUCLEOTIDE SEQUENCE</scope>
    <source>
        <strain evidence="15">CBS 757.83</strain>
    </source>
</reference>
<feature type="domain" description="CBM1" evidence="14">
    <location>
        <begin position="507"/>
        <end position="543"/>
    </location>
</feature>